<feature type="domain" description="Endonuclease/exonuclease/phosphatase" evidence="1">
    <location>
        <begin position="99"/>
        <end position="237"/>
    </location>
</feature>
<dbReference type="Pfam" id="PF03372">
    <property type="entry name" value="Exo_endo_phos"/>
    <property type="match status" value="1"/>
</dbReference>
<dbReference type="GO" id="GO:0008270">
    <property type="term" value="F:zinc ion binding"/>
    <property type="evidence" value="ECO:0007669"/>
    <property type="project" value="InterPro"/>
</dbReference>
<dbReference type="InterPro" id="IPR005135">
    <property type="entry name" value="Endo/exonuclease/phosphatase"/>
</dbReference>
<feature type="non-terminal residue" evidence="2">
    <location>
        <position position="238"/>
    </location>
</feature>
<evidence type="ECO:0000313" key="3">
    <source>
        <dbReference type="Proteomes" id="UP000799438"/>
    </source>
</evidence>
<dbReference type="Proteomes" id="UP000799438">
    <property type="component" value="Unassembled WGS sequence"/>
</dbReference>
<protein>
    <recommendedName>
        <fullName evidence="1">Endonuclease/exonuclease/phosphatase domain-containing protein</fullName>
    </recommendedName>
</protein>
<reference evidence="2" key="1">
    <citation type="journal article" date="2020" name="Stud. Mycol.">
        <title>101 Dothideomycetes genomes: a test case for predicting lifestyles and emergence of pathogens.</title>
        <authorList>
            <person name="Haridas S."/>
            <person name="Albert R."/>
            <person name="Binder M."/>
            <person name="Bloem J."/>
            <person name="Labutti K."/>
            <person name="Salamov A."/>
            <person name="Andreopoulos B."/>
            <person name="Baker S."/>
            <person name="Barry K."/>
            <person name="Bills G."/>
            <person name="Bluhm B."/>
            <person name="Cannon C."/>
            <person name="Castanera R."/>
            <person name="Culley D."/>
            <person name="Daum C."/>
            <person name="Ezra D."/>
            <person name="Gonzalez J."/>
            <person name="Henrissat B."/>
            <person name="Kuo A."/>
            <person name="Liang C."/>
            <person name="Lipzen A."/>
            <person name="Lutzoni F."/>
            <person name="Magnuson J."/>
            <person name="Mondo S."/>
            <person name="Nolan M."/>
            <person name="Ohm R."/>
            <person name="Pangilinan J."/>
            <person name="Park H.-J."/>
            <person name="Ramirez L."/>
            <person name="Alfaro M."/>
            <person name="Sun H."/>
            <person name="Tritt A."/>
            <person name="Yoshinaga Y."/>
            <person name="Zwiers L.-H."/>
            <person name="Turgeon B."/>
            <person name="Goodwin S."/>
            <person name="Spatafora J."/>
            <person name="Crous P."/>
            <person name="Grigoriev I."/>
        </authorList>
    </citation>
    <scope>NUCLEOTIDE SEQUENCE</scope>
    <source>
        <strain evidence="2">CBS 121167</strain>
    </source>
</reference>
<feature type="non-terminal residue" evidence="2">
    <location>
        <position position="1"/>
    </location>
</feature>
<dbReference type="GO" id="GO:0003824">
    <property type="term" value="F:catalytic activity"/>
    <property type="evidence" value="ECO:0007669"/>
    <property type="project" value="InterPro"/>
</dbReference>
<dbReference type="EMBL" id="ML995713">
    <property type="protein sequence ID" value="KAF2135096.1"/>
    <property type="molecule type" value="Genomic_DNA"/>
</dbReference>
<dbReference type="InterPro" id="IPR036875">
    <property type="entry name" value="Znf_CCHC_sf"/>
</dbReference>
<dbReference type="GeneID" id="54293695"/>
<accession>A0A6A6AU27</accession>
<dbReference type="Gene3D" id="3.60.10.10">
    <property type="entry name" value="Endonuclease/exonuclease/phosphatase"/>
    <property type="match status" value="1"/>
</dbReference>
<sequence length="238" mass="27293">DFIKNEIKTFSSGLTAVGNPYWLTSKEKRLENPGASIAIAFKTEKERRQAVSNRLFIAGISCKVENLLNTPRDQLCRNCNQTGHETTRCKRQPRCALCNKRTHQLAIELNIDLILVQEPWISNSKNPKDKRSINHPSFGQLLPAHSPDLRSRTLVYFARNLKGSQINYREDLFQSPDLMVLDLVLKDKTLQIINLYNQKPQDGPSTSLTLEREQGYAPLRPYSIIAGDFNLHHPWWDP</sequence>
<keyword evidence="3" id="KW-1185">Reference proteome</keyword>
<evidence type="ECO:0000313" key="2">
    <source>
        <dbReference type="EMBL" id="KAF2135096.1"/>
    </source>
</evidence>
<gene>
    <name evidence="2" type="ORF">K452DRAFT_212690</name>
</gene>
<dbReference type="GO" id="GO:0003676">
    <property type="term" value="F:nucleic acid binding"/>
    <property type="evidence" value="ECO:0007669"/>
    <property type="project" value="InterPro"/>
</dbReference>
<dbReference type="OrthoDB" id="3558767at2759"/>
<evidence type="ECO:0000259" key="1">
    <source>
        <dbReference type="Pfam" id="PF03372"/>
    </source>
</evidence>
<name>A0A6A6AU27_9PEZI</name>
<dbReference type="RefSeq" id="XP_033390815.1">
    <property type="nucleotide sequence ID" value="XM_033536199.1"/>
</dbReference>
<dbReference type="SUPFAM" id="SSF56219">
    <property type="entry name" value="DNase I-like"/>
    <property type="match status" value="1"/>
</dbReference>
<dbReference type="SUPFAM" id="SSF57756">
    <property type="entry name" value="Retrovirus zinc finger-like domains"/>
    <property type="match status" value="1"/>
</dbReference>
<proteinExistence type="predicted"/>
<dbReference type="AlphaFoldDB" id="A0A6A6AU27"/>
<organism evidence="2 3">
    <name type="scientific">Aplosporella prunicola CBS 121167</name>
    <dbReference type="NCBI Taxonomy" id="1176127"/>
    <lineage>
        <taxon>Eukaryota</taxon>
        <taxon>Fungi</taxon>
        <taxon>Dikarya</taxon>
        <taxon>Ascomycota</taxon>
        <taxon>Pezizomycotina</taxon>
        <taxon>Dothideomycetes</taxon>
        <taxon>Dothideomycetes incertae sedis</taxon>
        <taxon>Botryosphaeriales</taxon>
        <taxon>Aplosporellaceae</taxon>
        <taxon>Aplosporella</taxon>
    </lineage>
</organism>
<dbReference type="InterPro" id="IPR036691">
    <property type="entry name" value="Endo/exonu/phosph_ase_sf"/>
</dbReference>